<gene>
    <name evidence="1" type="ORF">O1611_g2839</name>
</gene>
<keyword evidence="2" id="KW-1185">Reference proteome</keyword>
<organism evidence="1 2">
    <name type="scientific">Lasiodiplodia mahajangana</name>
    <dbReference type="NCBI Taxonomy" id="1108764"/>
    <lineage>
        <taxon>Eukaryota</taxon>
        <taxon>Fungi</taxon>
        <taxon>Dikarya</taxon>
        <taxon>Ascomycota</taxon>
        <taxon>Pezizomycotina</taxon>
        <taxon>Dothideomycetes</taxon>
        <taxon>Dothideomycetes incertae sedis</taxon>
        <taxon>Botryosphaeriales</taxon>
        <taxon>Botryosphaeriaceae</taxon>
        <taxon>Lasiodiplodia</taxon>
    </lineage>
</organism>
<dbReference type="EMBL" id="JAPUUL010000423">
    <property type="protein sequence ID" value="KAJ8130789.1"/>
    <property type="molecule type" value="Genomic_DNA"/>
</dbReference>
<comment type="caution">
    <text evidence="1">The sequence shown here is derived from an EMBL/GenBank/DDBJ whole genome shotgun (WGS) entry which is preliminary data.</text>
</comment>
<name>A0ACC2JTE6_9PEZI</name>
<evidence type="ECO:0000313" key="2">
    <source>
        <dbReference type="Proteomes" id="UP001153332"/>
    </source>
</evidence>
<reference evidence="1" key="1">
    <citation type="submission" date="2022-12" db="EMBL/GenBank/DDBJ databases">
        <title>Genome Sequence of Lasiodiplodia mahajangana.</title>
        <authorList>
            <person name="Buettner E."/>
        </authorList>
    </citation>
    <scope>NUCLEOTIDE SEQUENCE</scope>
    <source>
        <strain evidence="1">VT137</strain>
    </source>
</reference>
<protein>
    <submittedName>
        <fullName evidence="1">Uncharacterized protein</fullName>
    </submittedName>
</protein>
<accession>A0ACC2JTE6</accession>
<dbReference type="Proteomes" id="UP001153332">
    <property type="component" value="Unassembled WGS sequence"/>
</dbReference>
<proteinExistence type="predicted"/>
<evidence type="ECO:0000313" key="1">
    <source>
        <dbReference type="EMBL" id="KAJ8130789.1"/>
    </source>
</evidence>
<sequence length="136" mass="14388">MAPTYATPESTSHSSTGRNRLQKKNHRASALPAPISSSPGPLGPATAHQRNSTPPRALVRASTFDYENHGPPFDSDYGVARTGYGSGPPIPAKVPMMSGGLGPSASAPRGSEEFALMEEMSRIDIGTGRSRRHGRY</sequence>